<sequence length="161" mass="18157">MELGNGDEGLQAGENDDEDGLNVDIIEQADDDSRLEPLQWQHLPQNVVVEQVGDGEVGETSEEVRKSFIRKWTLMDDVPTSGLTCLICAFDNTVTAEYRSRTWTRSKLDRHLVGEFHSRVKEVERVFEAQPGTHVDCPLCGESVKKSLGVKHIRKEHAEQL</sequence>
<protein>
    <submittedName>
        <fullName evidence="2">Uncharacterized protein</fullName>
    </submittedName>
</protein>
<keyword evidence="3" id="KW-1185">Reference proteome</keyword>
<reference evidence="2" key="1">
    <citation type="journal article" date="2020" name="Stud. Mycol.">
        <title>101 Dothideomycetes genomes: a test case for predicting lifestyles and emergence of pathogens.</title>
        <authorList>
            <person name="Haridas S."/>
            <person name="Albert R."/>
            <person name="Binder M."/>
            <person name="Bloem J."/>
            <person name="Labutti K."/>
            <person name="Salamov A."/>
            <person name="Andreopoulos B."/>
            <person name="Baker S."/>
            <person name="Barry K."/>
            <person name="Bills G."/>
            <person name="Bluhm B."/>
            <person name="Cannon C."/>
            <person name="Castanera R."/>
            <person name="Culley D."/>
            <person name="Daum C."/>
            <person name="Ezra D."/>
            <person name="Gonzalez J."/>
            <person name="Henrissat B."/>
            <person name="Kuo A."/>
            <person name="Liang C."/>
            <person name="Lipzen A."/>
            <person name="Lutzoni F."/>
            <person name="Magnuson J."/>
            <person name="Mondo S."/>
            <person name="Nolan M."/>
            <person name="Ohm R."/>
            <person name="Pangilinan J."/>
            <person name="Park H.-J."/>
            <person name="Ramirez L."/>
            <person name="Alfaro M."/>
            <person name="Sun H."/>
            <person name="Tritt A."/>
            <person name="Yoshinaga Y."/>
            <person name="Zwiers L.-H."/>
            <person name="Turgeon B."/>
            <person name="Goodwin S."/>
            <person name="Spatafora J."/>
            <person name="Crous P."/>
            <person name="Grigoriev I."/>
        </authorList>
    </citation>
    <scope>NUCLEOTIDE SEQUENCE</scope>
    <source>
        <strain evidence="2">CBS 675.92</strain>
    </source>
</reference>
<proteinExistence type="predicted"/>
<dbReference type="AlphaFoldDB" id="A0A6A5TJL4"/>
<dbReference type="EMBL" id="ML977007">
    <property type="protein sequence ID" value="KAF1952905.1"/>
    <property type="molecule type" value="Genomic_DNA"/>
</dbReference>
<organism evidence="2 3">
    <name type="scientific">Byssothecium circinans</name>
    <dbReference type="NCBI Taxonomy" id="147558"/>
    <lineage>
        <taxon>Eukaryota</taxon>
        <taxon>Fungi</taxon>
        <taxon>Dikarya</taxon>
        <taxon>Ascomycota</taxon>
        <taxon>Pezizomycotina</taxon>
        <taxon>Dothideomycetes</taxon>
        <taxon>Pleosporomycetidae</taxon>
        <taxon>Pleosporales</taxon>
        <taxon>Massarineae</taxon>
        <taxon>Massarinaceae</taxon>
        <taxon>Byssothecium</taxon>
    </lineage>
</organism>
<evidence type="ECO:0000313" key="3">
    <source>
        <dbReference type="Proteomes" id="UP000800035"/>
    </source>
</evidence>
<dbReference type="Proteomes" id="UP000800035">
    <property type="component" value="Unassembled WGS sequence"/>
</dbReference>
<evidence type="ECO:0000313" key="2">
    <source>
        <dbReference type="EMBL" id="KAF1952905.1"/>
    </source>
</evidence>
<evidence type="ECO:0000256" key="1">
    <source>
        <dbReference type="SAM" id="MobiDB-lite"/>
    </source>
</evidence>
<gene>
    <name evidence="2" type="ORF">CC80DRAFT_507653</name>
</gene>
<name>A0A6A5TJL4_9PLEO</name>
<accession>A0A6A5TJL4</accession>
<feature type="region of interest" description="Disordered" evidence="1">
    <location>
        <begin position="1"/>
        <end position="21"/>
    </location>
</feature>